<protein>
    <submittedName>
        <fullName evidence="9">Receptor subunit alpha-type acr-16</fullName>
    </submittedName>
</protein>
<evidence type="ECO:0000259" key="8">
    <source>
        <dbReference type="Pfam" id="PF02931"/>
    </source>
</evidence>
<dbReference type="SUPFAM" id="SSF90112">
    <property type="entry name" value="Neurotransmitter-gated ion-channel transmembrane pore"/>
    <property type="match status" value="1"/>
</dbReference>
<dbReference type="GO" id="GO:0005230">
    <property type="term" value="F:extracellular ligand-gated monoatomic ion channel activity"/>
    <property type="evidence" value="ECO:0007669"/>
    <property type="project" value="InterPro"/>
</dbReference>
<dbReference type="OrthoDB" id="192269at2759"/>
<dbReference type="GO" id="GO:0004888">
    <property type="term" value="F:transmembrane signaling receptor activity"/>
    <property type="evidence" value="ECO:0007669"/>
    <property type="project" value="InterPro"/>
</dbReference>
<feature type="signal peptide" evidence="7">
    <location>
        <begin position="1"/>
        <end position="15"/>
    </location>
</feature>
<feature type="region of interest" description="Disordered" evidence="5">
    <location>
        <begin position="542"/>
        <end position="565"/>
    </location>
</feature>
<dbReference type="Gene3D" id="1.20.58.390">
    <property type="entry name" value="Neurotransmitter-gated ion-channel transmembrane domain"/>
    <property type="match status" value="1"/>
</dbReference>
<feature type="transmembrane region" description="Helical" evidence="6">
    <location>
        <begin position="352"/>
        <end position="374"/>
    </location>
</feature>
<dbReference type="Pfam" id="PF02931">
    <property type="entry name" value="Neur_chan_LBD"/>
    <property type="match status" value="1"/>
</dbReference>
<keyword evidence="10" id="KW-1185">Reference proteome</keyword>
<evidence type="ECO:0000313" key="9">
    <source>
        <dbReference type="EMBL" id="CAB9514035.1"/>
    </source>
</evidence>
<feature type="region of interest" description="Disordered" evidence="5">
    <location>
        <begin position="470"/>
        <end position="522"/>
    </location>
</feature>
<gene>
    <name evidence="9" type="ORF">SEMRO_628_G177980.1</name>
</gene>
<reference evidence="9" key="1">
    <citation type="submission" date="2020-06" db="EMBL/GenBank/DDBJ databases">
        <authorList>
            <consortium name="Plant Systems Biology data submission"/>
        </authorList>
    </citation>
    <scope>NUCLEOTIDE SEQUENCE</scope>
    <source>
        <strain evidence="9">D6</strain>
    </source>
</reference>
<dbReference type="AlphaFoldDB" id="A0A9N8E555"/>
<evidence type="ECO:0000256" key="4">
    <source>
        <dbReference type="ARBA" id="ARBA00023136"/>
    </source>
</evidence>
<dbReference type="InterPro" id="IPR006202">
    <property type="entry name" value="Neur_chan_lig-bd"/>
</dbReference>
<accession>A0A9N8E555</accession>
<sequence length="655" mass="73787">MLLLTLLSLLLGAAAVSAPRRPKISNTVDQLAHMQERLRPRVTTSIAIPSHALDNPRLLQAQAPYNASSCSICRGSRVMADKIPLFPPDEELPSLLSNNLTCGELESLAQNFVALDDCASSGIRLLYAQCCEGSVSRYQCESNIRHTIFQNYDPAVPPIPANHVPLNVTVTLETHAVEKIDVQAGTAKILMSLYLEWTDERLQWEQDEDTCAEYVSLWAGVDREKSEVWVPDLDLYNQVDGLQSLPETMALVTSDGHVQWNRNGGIAAFCQFAGLSQIPFDTLGCQFIFGPWVRQDKNLIRYYLKNGTGMEQGKFEATFNEYLPVPELSESGYAFQGGAVWFNLYYKRSQKYYVNNLLIPTIILTYVSMGTFLLDLRVGERLSYGMALALVVVAQQIATGGLVPVSNERLWIDKFIGWSFYWVIVGLVESVIIGYLYFMREDKAAKLSPEGGKRIYDGMRASVFVKSTTCKDNRDENEEEEHRVGQSSDLSSINGAGSRPLQEQSALEDISSRPFEEQDAGGVDCDNYASYLEERNSRRTARFSTVNGSIPHQTKRTSSSNHRKTEGFTTLKQHMQHRHAEEPMPVGPATEKELFGPMRWVYTVSLRQVDRFFFFFTLSTYTAFVIAMFVSRPYWGKGLKDVWLDESVKTWDQPA</sequence>
<evidence type="ECO:0000256" key="1">
    <source>
        <dbReference type="ARBA" id="ARBA00004141"/>
    </source>
</evidence>
<feature type="domain" description="Neurotransmitter-gated ion-channel ligand-binding" evidence="8">
    <location>
        <begin position="142"/>
        <end position="323"/>
    </location>
</feature>
<feature type="transmembrane region" description="Helical" evidence="6">
    <location>
        <begin position="612"/>
        <end position="635"/>
    </location>
</feature>
<dbReference type="PANTHER" id="PTHR18945">
    <property type="entry name" value="NEUROTRANSMITTER GATED ION CHANNEL"/>
    <property type="match status" value="1"/>
</dbReference>
<comment type="subcellular location">
    <subcellularLocation>
        <location evidence="1">Membrane</location>
        <topology evidence="1">Multi-pass membrane protein</topology>
    </subcellularLocation>
</comment>
<keyword evidence="2 6" id="KW-0812">Transmembrane</keyword>
<evidence type="ECO:0000256" key="5">
    <source>
        <dbReference type="SAM" id="MobiDB-lite"/>
    </source>
</evidence>
<evidence type="ECO:0000256" key="6">
    <source>
        <dbReference type="SAM" id="Phobius"/>
    </source>
</evidence>
<dbReference type="GO" id="GO:0016020">
    <property type="term" value="C:membrane"/>
    <property type="evidence" value="ECO:0007669"/>
    <property type="project" value="UniProtKB-SubCell"/>
</dbReference>
<evidence type="ECO:0000256" key="3">
    <source>
        <dbReference type="ARBA" id="ARBA00022989"/>
    </source>
</evidence>
<feature type="compositionally biased region" description="Basic and acidic residues" evidence="5">
    <location>
        <begin position="470"/>
        <end position="484"/>
    </location>
</feature>
<proteinExistence type="predicted"/>
<dbReference type="Gene3D" id="2.70.170.10">
    <property type="entry name" value="Neurotransmitter-gated ion-channel ligand-binding domain"/>
    <property type="match status" value="1"/>
</dbReference>
<keyword evidence="4 6" id="KW-0472">Membrane</keyword>
<dbReference type="InterPro" id="IPR036734">
    <property type="entry name" value="Neur_chan_lig-bd_sf"/>
</dbReference>
<dbReference type="InterPro" id="IPR006201">
    <property type="entry name" value="Neur_channel"/>
</dbReference>
<dbReference type="CDD" id="cd18989">
    <property type="entry name" value="LGIC_ECD_cation"/>
    <property type="match status" value="1"/>
</dbReference>
<comment type="caution">
    <text evidence="9">The sequence shown here is derived from an EMBL/GenBank/DDBJ whole genome shotgun (WGS) entry which is preliminary data.</text>
</comment>
<feature type="compositionally biased region" description="Polar residues" evidence="5">
    <location>
        <begin position="542"/>
        <end position="560"/>
    </location>
</feature>
<dbReference type="SUPFAM" id="SSF63712">
    <property type="entry name" value="Nicotinic receptor ligand binding domain-like"/>
    <property type="match status" value="1"/>
</dbReference>
<keyword evidence="9" id="KW-0675">Receptor</keyword>
<dbReference type="InterPro" id="IPR038050">
    <property type="entry name" value="Neuro_actylchol_rec"/>
</dbReference>
<feature type="chain" id="PRO_5040373170" evidence="7">
    <location>
        <begin position="16"/>
        <end position="655"/>
    </location>
</feature>
<feature type="transmembrane region" description="Helical" evidence="6">
    <location>
        <begin position="418"/>
        <end position="438"/>
    </location>
</feature>
<evidence type="ECO:0000256" key="7">
    <source>
        <dbReference type="SAM" id="SignalP"/>
    </source>
</evidence>
<organism evidence="9 10">
    <name type="scientific">Seminavis robusta</name>
    <dbReference type="NCBI Taxonomy" id="568900"/>
    <lineage>
        <taxon>Eukaryota</taxon>
        <taxon>Sar</taxon>
        <taxon>Stramenopiles</taxon>
        <taxon>Ochrophyta</taxon>
        <taxon>Bacillariophyta</taxon>
        <taxon>Bacillariophyceae</taxon>
        <taxon>Bacillariophycidae</taxon>
        <taxon>Naviculales</taxon>
        <taxon>Naviculaceae</taxon>
        <taxon>Seminavis</taxon>
    </lineage>
</organism>
<dbReference type="EMBL" id="CAICTM010000627">
    <property type="protein sequence ID" value="CAB9514035.1"/>
    <property type="molecule type" value="Genomic_DNA"/>
</dbReference>
<dbReference type="Proteomes" id="UP001153069">
    <property type="component" value="Unassembled WGS sequence"/>
</dbReference>
<keyword evidence="7" id="KW-0732">Signal</keyword>
<name>A0A9N8E555_9STRA</name>
<keyword evidence="3 6" id="KW-1133">Transmembrane helix</keyword>
<feature type="compositionally biased region" description="Polar residues" evidence="5">
    <location>
        <begin position="485"/>
        <end position="505"/>
    </location>
</feature>
<dbReference type="InterPro" id="IPR036719">
    <property type="entry name" value="Neuro-gated_channel_TM_sf"/>
</dbReference>
<evidence type="ECO:0000313" key="10">
    <source>
        <dbReference type="Proteomes" id="UP001153069"/>
    </source>
</evidence>
<feature type="transmembrane region" description="Helical" evidence="6">
    <location>
        <begin position="386"/>
        <end position="406"/>
    </location>
</feature>
<evidence type="ECO:0000256" key="2">
    <source>
        <dbReference type="ARBA" id="ARBA00022692"/>
    </source>
</evidence>